<proteinExistence type="predicted"/>
<dbReference type="GeneID" id="71997481"/>
<gene>
    <name evidence="1" type="ORF">C8Q71DRAFT_172453</name>
</gene>
<organism evidence="1 2">
    <name type="scientific">Rhodofomes roseus</name>
    <dbReference type="NCBI Taxonomy" id="34475"/>
    <lineage>
        <taxon>Eukaryota</taxon>
        <taxon>Fungi</taxon>
        <taxon>Dikarya</taxon>
        <taxon>Basidiomycota</taxon>
        <taxon>Agaricomycotina</taxon>
        <taxon>Agaricomycetes</taxon>
        <taxon>Polyporales</taxon>
        <taxon>Rhodofomes</taxon>
    </lineage>
</organism>
<dbReference type="Proteomes" id="UP000814176">
    <property type="component" value="Unassembled WGS sequence"/>
</dbReference>
<protein>
    <submittedName>
        <fullName evidence="1">Uncharacterized protein</fullName>
    </submittedName>
</protein>
<sequence>MPDLGFASGLAAVLSFCALCYYEGYILGHCRPVAKPRVLQAILKFNASCNYCNKCFGVPACGFATGWQHTRYSMLCVPTGIDALACQPVAPPQAGGVPGTQCYMLLL</sequence>
<name>A0ABQ8K8U9_9APHY</name>
<dbReference type="EMBL" id="JADCUA010000017">
    <property type="protein sequence ID" value="KAH9833741.1"/>
    <property type="molecule type" value="Genomic_DNA"/>
</dbReference>
<comment type="caution">
    <text evidence="1">The sequence shown here is derived from an EMBL/GenBank/DDBJ whole genome shotgun (WGS) entry which is preliminary data.</text>
</comment>
<evidence type="ECO:0000313" key="1">
    <source>
        <dbReference type="EMBL" id="KAH9833741.1"/>
    </source>
</evidence>
<dbReference type="RefSeq" id="XP_047776457.1">
    <property type="nucleotide sequence ID" value="XM_047916749.1"/>
</dbReference>
<accession>A0ABQ8K8U9</accession>
<reference evidence="1 2" key="1">
    <citation type="journal article" date="2021" name="Environ. Microbiol.">
        <title>Gene family expansions and transcriptome signatures uncover fungal adaptations to wood decay.</title>
        <authorList>
            <person name="Hage H."/>
            <person name="Miyauchi S."/>
            <person name="Viragh M."/>
            <person name="Drula E."/>
            <person name="Min B."/>
            <person name="Chaduli D."/>
            <person name="Navarro D."/>
            <person name="Favel A."/>
            <person name="Norest M."/>
            <person name="Lesage-Meessen L."/>
            <person name="Balint B."/>
            <person name="Merenyi Z."/>
            <person name="de Eugenio L."/>
            <person name="Morin E."/>
            <person name="Martinez A.T."/>
            <person name="Baldrian P."/>
            <person name="Stursova M."/>
            <person name="Martinez M.J."/>
            <person name="Novotny C."/>
            <person name="Magnuson J.K."/>
            <person name="Spatafora J.W."/>
            <person name="Maurice S."/>
            <person name="Pangilinan J."/>
            <person name="Andreopoulos W."/>
            <person name="LaButti K."/>
            <person name="Hundley H."/>
            <person name="Na H."/>
            <person name="Kuo A."/>
            <person name="Barry K."/>
            <person name="Lipzen A."/>
            <person name="Henrissat B."/>
            <person name="Riley R."/>
            <person name="Ahrendt S."/>
            <person name="Nagy L.G."/>
            <person name="Grigoriev I.V."/>
            <person name="Martin F."/>
            <person name="Rosso M.N."/>
        </authorList>
    </citation>
    <scope>NUCLEOTIDE SEQUENCE [LARGE SCALE GENOMIC DNA]</scope>
    <source>
        <strain evidence="1 2">CIRM-BRFM 1785</strain>
    </source>
</reference>
<keyword evidence="2" id="KW-1185">Reference proteome</keyword>
<evidence type="ECO:0000313" key="2">
    <source>
        <dbReference type="Proteomes" id="UP000814176"/>
    </source>
</evidence>